<dbReference type="SUPFAM" id="SSF52980">
    <property type="entry name" value="Restriction endonuclease-like"/>
    <property type="match status" value="1"/>
</dbReference>
<evidence type="ECO:0000313" key="4">
    <source>
        <dbReference type="Proteomes" id="UP000218785"/>
    </source>
</evidence>
<name>A0A1Z4N2V2_9CYAN</name>
<dbReference type="CDD" id="cd01038">
    <property type="entry name" value="Endonuclease_DUF559"/>
    <property type="match status" value="1"/>
</dbReference>
<keyword evidence="4" id="KW-1185">Reference proteome</keyword>
<evidence type="ECO:0000313" key="3">
    <source>
        <dbReference type="EMBL" id="BAZ00021.1"/>
    </source>
</evidence>
<dbReference type="InterPro" id="IPR047216">
    <property type="entry name" value="Endonuclease_DUF559_bact"/>
</dbReference>
<dbReference type="KEGG" id="ttq:NIES37_40040"/>
<proteinExistence type="predicted"/>
<dbReference type="PANTHER" id="PTHR38590">
    <property type="entry name" value="BLL0828 PROTEIN"/>
    <property type="match status" value="1"/>
</dbReference>
<dbReference type="InterPro" id="IPR011335">
    <property type="entry name" value="Restrct_endonuc-II-like"/>
</dbReference>
<reference evidence="3 4" key="1">
    <citation type="submission" date="2017-06" db="EMBL/GenBank/DDBJ databases">
        <title>Genome sequencing of cyanobaciteial culture collection at National Institute for Environmental Studies (NIES).</title>
        <authorList>
            <person name="Hirose Y."/>
            <person name="Shimura Y."/>
            <person name="Fujisawa T."/>
            <person name="Nakamura Y."/>
            <person name="Kawachi M."/>
        </authorList>
    </citation>
    <scope>NUCLEOTIDE SEQUENCE [LARGE SCALE GENOMIC DNA]</scope>
    <source>
        <strain evidence="3 4">NIES-37</strain>
    </source>
</reference>
<feature type="region of interest" description="Disordered" evidence="1">
    <location>
        <begin position="19"/>
        <end position="52"/>
    </location>
</feature>
<protein>
    <recommendedName>
        <fullName evidence="2">DUF559 domain-containing protein</fullName>
    </recommendedName>
</protein>
<feature type="domain" description="DUF559" evidence="2">
    <location>
        <begin position="79"/>
        <end position="183"/>
    </location>
</feature>
<dbReference type="InterPro" id="IPR007569">
    <property type="entry name" value="DUF559"/>
</dbReference>
<sequence length="185" mass="21788">MLLHRIRLLVNSRFIMEYEPSPLPSPSGRGSKEKEQEQENQQQYKNNSYPPLPQGEGLGVRAEIAELAGSNRQIPDVLLERARELRKQETPAEKILWECLRNRRLLNKKFRRQHNIDRYIADFYCHEKLLIIEVDGSIHASQQTEDYIRENWLLSHQFTVIRFSNEQIFNDIESVLHTIAQALIP</sequence>
<dbReference type="EMBL" id="AP018248">
    <property type="protein sequence ID" value="BAZ00021.1"/>
    <property type="molecule type" value="Genomic_DNA"/>
</dbReference>
<dbReference type="AlphaFoldDB" id="A0A1Z4N2V2"/>
<organism evidence="3 4">
    <name type="scientific">Tolypothrix tenuis PCC 7101</name>
    <dbReference type="NCBI Taxonomy" id="231146"/>
    <lineage>
        <taxon>Bacteria</taxon>
        <taxon>Bacillati</taxon>
        <taxon>Cyanobacteriota</taxon>
        <taxon>Cyanophyceae</taxon>
        <taxon>Nostocales</taxon>
        <taxon>Tolypothrichaceae</taxon>
        <taxon>Tolypothrix</taxon>
    </lineage>
</organism>
<gene>
    <name evidence="3" type="ORF">NIES37_40040</name>
</gene>
<dbReference type="PANTHER" id="PTHR38590:SF1">
    <property type="entry name" value="BLL0828 PROTEIN"/>
    <property type="match status" value="1"/>
</dbReference>
<accession>A0A1Z4N2V2</accession>
<dbReference type="Gene3D" id="3.40.960.10">
    <property type="entry name" value="VSR Endonuclease"/>
    <property type="match status" value="1"/>
</dbReference>
<dbReference type="Proteomes" id="UP000218785">
    <property type="component" value="Chromosome"/>
</dbReference>
<dbReference type="Pfam" id="PF04480">
    <property type="entry name" value="DUF559"/>
    <property type="match status" value="1"/>
</dbReference>
<evidence type="ECO:0000256" key="1">
    <source>
        <dbReference type="SAM" id="MobiDB-lite"/>
    </source>
</evidence>
<evidence type="ECO:0000259" key="2">
    <source>
        <dbReference type="Pfam" id="PF04480"/>
    </source>
</evidence>